<dbReference type="EMBL" id="PUHQ01000045">
    <property type="protein sequence ID" value="KAG0660352.1"/>
    <property type="molecule type" value="Genomic_DNA"/>
</dbReference>
<gene>
    <name evidence="2" type="ORF">C6P46_004652</name>
</gene>
<feature type="compositionally biased region" description="Basic and acidic residues" evidence="1">
    <location>
        <begin position="81"/>
        <end position="91"/>
    </location>
</feature>
<name>A0A9P6W2E5_RHOMI</name>
<sequence length="102" mass="10784">MTSPQEASYLSADSTSSLQSSIPTVYNTKQAPALGEPTLPGGGDLKAASAPPTSKLGAVFCNDRHHNSGYGRLPISHCHSHDPKLPGHEDSLVPGLHKQWSR</sequence>
<proteinExistence type="predicted"/>
<dbReference type="Proteomes" id="UP000777482">
    <property type="component" value="Unassembled WGS sequence"/>
</dbReference>
<organism evidence="2 3">
    <name type="scientific">Rhodotorula mucilaginosa</name>
    <name type="common">Yeast</name>
    <name type="synonym">Rhodotorula rubra</name>
    <dbReference type="NCBI Taxonomy" id="5537"/>
    <lineage>
        <taxon>Eukaryota</taxon>
        <taxon>Fungi</taxon>
        <taxon>Dikarya</taxon>
        <taxon>Basidiomycota</taxon>
        <taxon>Pucciniomycotina</taxon>
        <taxon>Microbotryomycetes</taxon>
        <taxon>Sporidiobolales</taxon>
        <taxon>Sporidiobolaceae</taxon>
        <taxon>Rhodotorula</taxon>
    </lineage>
</organism>
<accession>A0A9P6W2E5</accession>
<evidence type="ECO:0000256" key="1">
    <source>
        <dbReference type="SAM" id="MobiDB-lite"/>
    </source>
</evidence>
<keyword evidence="3" id="KW-1185">Reference proteome</keyword>
<feature type="region of interest" description="Disordered" evidence="1">
    <location>
        <begin position="1"/>
        <end position="55"/>
    </location>
</feature>
<protein>
    <submittedName>
        <fullName evidence="2">Uncharacterized protein</fullName>
    </submittedName>
</protein>
<comment type="caution">
    <text evidence="2">The sequence shown here is derived from an EMBL/GenBank/DDBJ whole genome shotgun (WGS) entry which is preliminary data.</text>
</comment>
<reference evidence="2 3" key="1">
    <citation type="submission" date="2020-11" db="EMBL/GenBank/DDBJ databases">
        <title>Kefir isolates.</title>
        <authorList>
            <person name="Marcisauskas S."/>
            <person name="Kim Y."/>
            <person name="Blasche S."/>
        </authorList>
    </citation>
    <scope>NUCLEOTIDE SEQUENCE [LARGE SCALE GENOMIC DNA]</scope>
    <source>
        <strain evidence="2 3">KR</strain>
    </source>
</reference>
<feature type="region of interest" description="Disordered" evidence="1">
    <location>
        <begin position="81"/>
        <end position="102"/>
    </location>
</feature>
<evidence type="ECO:0000313" key="3">
    <source>
        <dbReference type="Proteomes" id="UP000777482"/>
    </source>
</evidence>
<feature type="compositionally biased region" description="Low complexity" evidence="1">
    <location>
        <begin position="7"/>
        <end position="21"/>
    </location>
</feature>
<dbReference type="AlphaFoldDB" id="A0A9P6W2E5"/>
<evidence type="ECO:0000313" key="2">
    <source>
        <dbReference type="EMBL" id="KAG0660352.1"/>
    </source>
</evidence>